<feature type="transmembrane region" description="Helical" evidence="1">
    <location>
        <begin position="218"/>
        <end position="237"/>
    </location>
</feature>
<evidence type="ECO:0000313" key="2">
    <source>
        <dbReference type="EMBL" id="OIR22277.1"/>
    </source>
</evidence>
<feature type="transmembrane region" description="Helical" evidence="1">
    <location>
        <begin position="180"/>
        <end position="206"/>
    </location>
</feature>
<evidence type="ECO:0000313" key="3">
    <source>
        <dbReference type="Proteomes" id="UP000183615"/>
    </source>
</evidence>
<feature type="transmembrane region" description="Helical" evidence="1">
    <location>
        <begin position="87"/>
        <end position="107"/>
    </location>
</feature>
<feature type="transmembrane region" description="Helical" evidence="1">
    <location>
        <begin position="257"/>
        <end position="277"/>
    </location>
</feature>
<proteinExistence type="predicted"/>
<feature type="transmembrane region" description="Helical" evidence="1">
    <location>
        <begin position="415"/>
        <end position="432"/>
    </location>
</feature>
<feature type="transmembrane region" description="Helical" evidence="1">
    <location>
        <begin position="330"/>
        <end position="350"/>
    </location>
</feature>
<accession>A0A1J5U0K6</accession>
<evidence type="ECO:0008006" key="4">
    <source>
        <dbReference type="Google" id="ProtNLM"/>
    </source>
</evidence>
<name>A0A1J5U0K6_9ARCH</name>
<feature type="transmembrane region" description="Helical" evidence="1">
    <location>
        <begin position="389"/>
        <end position="408"/>
    </location>
</feature>
<keyword evidence="1" id="KW-0812">Transmembrane</keyword>
<sequence length="571" mass="64052">MRIKEYQKYILYSVISLATLLRIFHNYNWKIWGSDSGEYLYLTRHLIQNGIMLNENYIGWGRAYPDFQGMQILVGSISLLTTIEYHYVLMWLIPLVSSIAIPMLFIIGKEITGFVPALFGSAFYGVTFGVVYANSHPMPGGLAETLGFVVLLNWIMILKNRNIWVVNPLKRNAWANMMKFSFFALLITHHFSLLLVMGAMLGILIVEIAAGNKKIAKEGIMTVGLMSLAISVYWLIYAKSFRKMLDNSAFDFLPENIPTTIVLTLIPIFSLLVLWFFREKLFLPVWTENINHQNYLKRTGGAFVGVFAVILLVLWKGVPGTDIPVDLEATPYLAVNLAIMSLACVPSFVISKKNGWLLWGWLLPILSLAAIGAVTGSHLLIAYRHAPYLMAPVALMIGISFQYFLIGFEQEKRKYITTLFTILLLGCAWGAYPPPAVMGGFQEGTSQEEIDAVLWINLLEKDSLVVSDHRLSSLTFGLTETNASWENGVDVITGDIEQAIEAGETLSTPQAGVKTVSYIVLSEEMQKGVALLQWDPAEELTGEAKTKFTDNDQFPVWFDNGDTTIMRMNPY</sequence>
<feature type="transmembrane region" description="Helical" evidence="1">
    <location>
        <begin position="141"/>
        <end position="160"/>
    </location>
</feature>
<dbReference type="Proteomes" id="UP000183615">
    <property type="component" value="Unassembled WGS sequence"/>
</dbReference>
<dbReference type="EMBL" id="MIYZ01000019">
    <property type="protein sequence ID" value="OIR22277.1"/>
    <property type="molecule type" value="Genomic_DNA"/>
</dbReference>
<feature type="transmembrane region" description="Helical" evidence="1">
    <location>
        <begin position="357"/>
        <end position="383"/>
    </location>
</feature>
<gene>
    <name evidence="2" type="ORF">BET99_04830</name>
</gene>
<evidence type="ECO:0000256" key="1">
    <source>
        <dbReference type="SAM" id="Phobius"/>
    </source>
</evidence>
<organism evidence="2 3">
    <name type="scientific">Marine Group III euryarchaeote CG-Epi2</name>
    <dbReference type="NCBI Taxonomy" id="1888996"/>
    <lineage>
        <taxon>Archaea</taxon>
        <taxon>Methanobacteriati</taxon>
        <taxon>Thermoplasmatota</taxon>
        <taxon>Thermoplasmata</taxon>
        <taxon>Candidatus Thermoprofundales</taxon>
    </lineage>
</organism>
<protein>
    <recommendedName>
        <fullName evidence="4">Dolichyl-phosphooligosaccharide-protein glycotransferase</fullName>
    </recommendedName>
</protein>
<reference evidence="2 3" key="1">
    <citation type="submission" date="2016-08" db="EMBL/GenBank/DDBJ databases">
        <title>New Insights into Marine Group III Euryarchaeota, from dark to light.</title>
        <authorList>
            <person name="Haro-Moreno J.M."/>
            <person name="Rodriguez-Valera F."/>
            <person name="Lopez-Garcia P."/>
            <person name="Moreira D."/>
            <person name="Martin-Cuadrado A.B."/>
        </authorList>
    </citation>
    <scope>NUCLEOTIDE SEQUENCE [LARGE SCALE GENOMIC DNA]</scope>
    <source>
        <strain evidence="2">CG-Epi2</strain>
    </source>
</reference>
<keyword evidence="1" id="KW-1133">Transmembrane helix</keyword>
<feature type="transmembrane region" description="Helical" evidence="1">
    <location>
        <begin position="298"/>
        <end position="318"/>
    </location>
</feature>
<comment type="caution">
    <text evidence="2">The sequence shown here is derived from an EMBL/GenBank/DDBJ whole genome shotgun (WGS) entry which is preliminary data.</text>
</comment>
<feature type="transmembrane region" description="Helical" evidence="1">
    <location>
        <begin position="113"/>
        <end position="134"/>
    </location>
</feature>
<keyword evidence="1" id="KW-0472">Membrane</keyword>
<dbReference type="AlphaFoldDB" id="A0A1J5U0K6"/>